<keyword evidence="3" id="KW-1185">Reference proteome</keyword>
<sequence length="220" mass="22233">MHTFDTPAPITAVIDAPAARVQLIASGRADTVVEVLPLDASKNRDVTAAERTTVEHHDGVVRVAAAPAKHEAFGPSGAVEVTIQLPAGSHVEVTGSGELRGVGRLGDVTAADEYGAITLDEAASVRLVTQAGDVSVGRLTGPAEITTAKGDVRVAEAERGTVVLSTQLGDVAVAAASGVSATLDASTGYGRVSNSLRNDGTAALDIRATTTHGDITAHSL</sequence>
<evidence type="ECO:0000313" key="2">
    <source>
        <dbReference type="EMBL" id="KLN36725.1"/>
    </source>
</evidence>
<dbReference type="Pfam" id="PF13349">
    <property type="entry name" value="DUF4097"/>
    <property type="match status" value="1"/>
</dbReference>
<accession>A0A0H2KT29</accession>
<dbReference type="PATRIC" id="fig|264251.5.peg.495"/>
<dbReference type="Proteomes" id="UP000035265">
    <property type="component" value="Unassembled WGS sequence"/>
</dbReference>
<feature type="domain" description="DUF4097" evidence="1">
    <location>
        <begin position="18"/>
        <end position="217"/>
    </location>
</feature>
<dbReference type="STRING" id="264251.FB00_02390"/>
<proteinExistence type="predicted"/>
<comment type="caution">
    <text evidence="2">The sequence shown here is derived from an EMBL/GenBank/DDBJ whole genome shotgun (WGS) entry which is preliminary data.</text>
</comment>
<dbReference type="AlphaFoldDB" id="A0A0H2KT29"/>
<gene>
    <name evidence="2" type="ORF">FB00_02390</name>
</gene>
<name>A0A0H2KT29_9MICO</name>
<dbReference type="InterPro" id="IPR025164">
    <property type="entry name" value="Toastrack_DUF4097"/>
</dbReference>
<evidence type="ECO:0000259" key="1">
    <source>
        <dbReference type="Pfam" id="PF13349"/>
    </source>
</evidence>
<reference evidence="2 3" key="1">
    <citation type="submission" date="2014-05" db="EMBL/GenBank/DDBJ databases">
        <title>Cellulosimicrobium funkei U11 genome.</title>
        <authorList>
            <person name="Hu C."/>
            <person name="Gong Y."/>
            <person name="Wan W."/>
            <person name="Jiang M."/>
        </authorList>
    </citation>
    <scope>NUCLEOTIDE SEQUENCE [LARGE SCALE GENOMIC DNA]</scope>
    <source>
        <strain evidence="2 3">U11</strain>
    </source>
</reference>
<organism evidence="2 3">
    <name type="scientific">Cellulosimicrobium funkei</name>
    <dbReference type="NCBI Taxonomy" id="264251"/>
    <lineage>
        <taxon>Bacteria</taxon>
        <taxon>Bacillati</taxon>
        <taxon>Actinomycetota</taxon>
        <taxon>Actinomycetes</taxon>
        <taxon>Micrococcales</taxon>
        <taxon>Promicromonosporaceae</taxon>
        <taxon>Cellulosimicrobium</taxon>
    </lineage>
</organism>
<evidence type="ECO:0000313" key="3">
    <source>
        <dbReference type="Proteomes" id="UP000035265"/>
    </source>
</evidence>
<protein>
    <recommendedName>
        <fullName evidence="1">DUF4097 domain-containing protein</fullName>
    </recommendedName>
</protein>
<dbReference type="EMBL" id="JNBQ01000001">
    <property type="protein sequence ID" value="KLN36725.1"/>
    <property type="molecule type" value="Genomic_DNA"/>
</dbReference>